<dbReference type="RefSeq" id="WP_063340786.1">
    <property type="nucleotide sequence ID" value="NZ_LUKJ01000002.1"/>
</dbReference>
<feature type="domain" description="PilZ" evidence="1">
    <location>
        <begin position="36"/>
        <end position="104"/>
    </location>
</feature>
<accession>A0A166QRH6</accession>
<evidence type="ECO:0000313" key="2">
    <source>
        <dbReference type="EMBL" id="KZN20741.1"/>
    </source>
</evidence>
<dbReference type="GO" id="GO:0035438">
    <property type="term" value="F:cyclic-di-GMP binding"/>
    <property type="evidence" value="ECO:0007669"/>
    <property type="project" value="InterPro"/>
</dbReference>
<dbReference type="Pfam" id="PF07238">
    <property type="entry name" value="PilZ"/>
    <property type="match status" value="1"/>
</dbReference>
<dbReference type="OrthoDB" id="6920939at2"/>
<reference evidence="3" key="1">
    <citation type="submission" date="2016-03" db="EMBL/GenBank/DDBJ databases">
        <authorList>
            <person name="Ray J."/>
            <person name="Price M."/>
            <person name="Deutschbauer A."/>
        </authorList>
    </citation>
    <scope>NUCLEOTIDE SEQUENCE [LARGE SCALE GENOMIC DNA]</scope>
    <source>
        <strain evidence="3">FW300-N1B4</strain>
    </source>
</reference>
<evidence type="ECO:0000259" key="1">
    <source>
        <dbReference type="Pfam" id="PF07238"/>
    </source>
</evidence>
<name>A0A166QRH6_PSEFL</name>
<reference evidence="2 3" key="2">
    <citation type="journal article" date="2018" name="Nature">
        <title>Mutant phenotypes for thousands of bacterial genes of unknown function.</title>
        <authorList>
            <person name="Price M.N."/>
            <person name="Wetmore K.M."/>
            <person name="Waters R.J."/>
            <person name="Callaghan M."/>
            <person name="Ray J."/>
            <person name="Liu H."/>
            <person name="Kuehl J.V."/>
            <person name="Melnyk R.A."/>
            <person name="Lamson J.S."/>
            <person name="Suh Y."/>
            <person name="Carlson H.K."/>
            <person name="Esquivel Z."/>
            <person name="Sadeeshkumar H."/>
            <person name="Chakraborty R."/>
            <person name="Zane G.M."/>
            <person name="Rubin B.E."/>
            <person name="Wall J.D."/>
            <person name="Visel A."/>
            <person name="Bristow J."/>
            <person name="Blow M.J."/>
            <person name="Arkin A.P."/>
            <person name="Deutschbauer A.M."/>
        </authorList>
    </citation>
    <scope>NUCLEOTIDE SEQUENCE [LARGE SCALE GENOMIC DNA]</scope>
    <source>
        <strain evidence="2 3">FW300-N1B4</strain>
    </source>
</reference>
<dbReference type="AlphaFoldDB" id="A0A166QRH6"/>
<organism evidence="2 3">
    <name type="scientific">Pseudomonas fluorescens</name>
    <dbReference type="NCBI Taxonomy" id="294"/>
    <lineage>
        <taxon>Bacteria</taxon>
        <taxon>Pseudomonadati</taxon>
        <taxon>Pseudomonadota</taxon>
        <taxon>Gammaproteobacteria</taxon>
        <taxon>Pseudomonadales</taxon>
        <taxon>Pseudomonadaceae</taxon>
        <taxon>Pseudomonas</taxon>
    </lineage>
</organism>
<evidence type="ECO:0000313" key="3">
    <source>
        <dbReference type="Proteomes" id="UP000076489"/>
    </source>
</evidence>
<protein>
    <recommendedName>
        <fullName evidence="1">PilZ domain-containing protein</fullName>
    </recommendedName>
</protein>
<dbReference type="InterPro" id="IPR009875">
    <property type="entry name" value="PilZ_domain"/>
</dbReference>
<proteinExistence type="predicted"/>
<dbReference type="Gene3D" id="2.40.10.220">
    <property type="entry name" value="predicted glycosyltransferase like domains"/>
    <property type="match status" value="1"/>
</dbReference>
<comment type="caution">
    <text evidence="2">The sequence shown here is derived from an EMBL/GenBank/DDBJ whole genome shotgun (WGS) entry which is preliminary data.</text>
</comment>
<sequence length="122" mass="13934">MSETERRHTRYIVPEGAMASQHVRVYGIFGIVRGWSVCRIKDLSRAGVMVLTERQLGIGDRINIRLVDREGVSLNFKGEVANVGRDHREERFKIGIALHVTAQDVKETQFLDALAERFREVV</sequence>
<gene>
    <name evidence="2" type="ORF">A1D17_04140</name>
</gene>
<dbReference type="Proteomes" id="UP000076489">
    <property type="component" value="Unassembled WGS sequence"/>
</dbReference>
<dbReference type="EMBL" id="LUKJ01000002">
    <property type="protein sequence ID" value="KZN20741.1"/>
    <property type="molecule type" value="Genomic_DNA"/>
</dbReference>